<dbReference type="OrthoDB" id="10401584at2759"/>
<proteinExistence type="predicted"/>
<keyword evidence="2" id="KW-1185">Reference proteome</keyword>
<organism evidence="1 2">
    <name type="scientific">Heterotrigona itama</name>
    <dbReference type="NCBI Taxonomy" id="395501"/>
    <lineage>
        <taxon>Eukaryota</taxon>
        <taxon>Metazoa</taxon>
        <taxon>Ecdysozoa</taxon>
        <taxon>Arthropoda</taxon>
        <taxon>Hexapoda</taxon>
        <taxon>Insecta</taxon>
        <taxon>Pterygota</taxon>
        <taxon>Neoptera</taxon>
        <taxon>Endopterygota</taxon>
        <taxon>Hymenoptera</taxon>
        <taxon>Apocrita</taxon>
        <taxon>Aculeata</taxon>
        <taxon>Apoidea</taxon>
        <taxon>Anthophila</taxon>
        <taxon>Apidae</taxon>
        <taxon>Heterotrigona</taxon>
    </lineage>
</organism>
<feature type="non-terminal residue" evidence="1">
    <location>
        <position position="1"/>
    </location>
</feature>
<accession>A0A6V7H9X7</accession>
<sequence>LKGVTSRIGARLFGTEARSPVRLSSEIGIDSTGFSFEAFAFTVLGKFYADYYRYYSTLGPGRGGPFVQSLRPLQPADSQIGLAVWL</sequence>
<feature type="non-terminal residue" evidence="1">
    <location>
        <position position="86"/>
    </location>
</feature>
<name>A0A6V7H9X7_9HYME</name>
<gene>
    <name evidence="1" type="ORF">MHI_LOCUS646102</name>
</gene>
<protein>
    <submittedName>
        <fullName evidence="1">Uncharacterized protein</fullName>
    </submittedName>
</protein>
<reference evidence="1" key="1">
    <citation type="submission" date="2020-07" db="EMBL/GenBank/DDBJ databases">
        <authorList>
            <person name="Nazaruddin N."/>
        </authorList>
    </citation>
    <scope>NUCLEOTIDE SEQUENCE</scope>
</reference>
<evidence type="ECO:0000313" key="2">
    <source>
        <dbReference type="Proteomes" id="UP000752696"/>
    </source>
</evidence>
<evidence type="ECO:0000313" key="1">
    <source>
        <dbReference type="EMBL" id="CAD1476457.1"/>
    </source>
</evidence>
<dbReference type="Proteomes" id="UP000752696">
    <property type="component" value="Unassembled WGS sequence"/>
</dbReference>
<dbReference type="AlphaFoldDB" id="A0A6V7H9X7"/>
<comment type="caution">
    <text evidence="1">The sequence shown here is derived from an EMBL/GenBank/DDBJ whole genome shotgun (WGS) entry which is preliminary data.</text>
</comment>
<dbReference type="EMBL" id="CAJDYZ010009390">
    <property type="protein sequence ID" value="CAD1476457.1"/>
    <property type="molecule type" value="Genomic_DNA"/>
</dbReference>